<organism evidence="8 9">
    <name type="scientific">Botryobasidium botryosum (strain FD-172 SS1)</name>
    <dbReference type="NCBI Taxonomy" id="930990"/>
    <lineage>
        <taxon>Eukaryota</taxon>
        <taxon>Fungi</taxon>
        <taxon>Dikarya</taxon>
        <taxon>Basidiomycota</taxon>
        <taxon>Agaricomycotina</taxon>
        <taxon>Agaricomycetes</taxon>
        <taxon>Cantharellales</taxon>
        <taxon>Botryobasidiaceae</taxon>
        <taxon>Botryobasidium</taxon>
    </lineage>
</organism>
<dbReference type="InParanoid" id="A0A067MIY5"/>
<dbReference type="PROSITE" id="PS00028">
    <property type="entry name" value="ZINC_FINGER_C2H2_1"/>
    <property type="match status" value="1"/>
</dbReference>
<dbReference type="Gene3D" id="3.30.160.60">
    <property type="entry name" value="Classic Zinc Finger"/>
    <property type="match status" value="2"/>
</dbReference>
<evidence type="ECO:0000313" key="9">
    <source>
        <dbReference type="Proteomes" id="UP000027195"/>
    </source>
</evidence>
<dbReference type="PANTHER" id="PTHR24388:SF104">
    <property type="entry name" value="AT-RICH BINDING PROTEIN-RELATED"/>
    <property type="match status" value="1"/>
</dbReference>
<feature type="domain" description="C2H2-type" evidence="7">
    <location>
        <begin position="142"/>
        <end position="173"/>
    </location>
</feature>
<feature type="domain" description="C2H2-type" evidence="7">
    <location>
        <begin position="112"/>
        <end position="141"/>
    </location>
</feature>
<dbReference type="GO" id="GO:0000981">
    <property type="term" value="F:DNA-binding transcription factor activity, RNA polymerase II-specific"/>
    <property type="evidence" value="ECO:0007669"/>
    <property type="project" value="TreeGrafter"/>
</dbReference>
<keyword evidence="2" id="KW-0677">Repeat</keyword>
<dbReference type="InterPro" id="IPR050527">
    <property type="entry name" value="Snail/Krueppel_Znf"/>
</dbReference>
<dbReference type="InterPro" id="IPR013087">
    <property type="entry name" value="Znf_C2H2_type"/>
</dbReference>
<dbReference type="SMART" id="SM00355">
    <property type="entry name" value="ZnF_C2H2"/>
    <property type="match status" value="3"/>
</dbReference>
<evidence type="ECO:0000256" key="1">
    <source>
        <dbReference type="ARBA" id="ARBA00022723"/>
    </source>
</evidence>
<proteinExistence type="predicted"/>
<keyword evidence="5" id="KW-0539">Nucleus</keyword>
<evidence type="ECO:0000256" key="5">
    <source>
        <dbReference type="ARBA" id="ARBA00023242"/>
    </source>
</evidence>
<evidence type="ECO:0000259" key="7">
    <source>
        <dbReference type="PROSITE" id="PS50157"/>
    </source>
</evidence>
<keyword evidence="1" id="KW-0479">Metal-binding</keyword>
<dbReference type="GO" id="GO:0000978">
    <property type="term" value="F:RNA polymerase II cis-regulatory region sequence-specific DNA binding"/>
    <property type="evidence" value="ECO:0007669"/>
    <property type="project" value="TreeGrafter"/>
</dbReference>
<reference evidence="9" key="1">
    <citation type="journal article" date="2014" name="Proc. Natl. Acad. Sci. U.S.A.">
        <title>Extensive sampling of basidiomycete genomes demonstrates inadequacy of the white-rot/brown-rot paradigm for wood decay fungi.</title>
        <authorList>
            <person name="Riley R."/>
            <person name="Salamov A.A."/>
            <person name="Brown D.W."/>
            <person name="Nagy L.G."/>
            <person name="Floudas D."/>
            <person name="Held B.W."/>
            <person name="Levasseur A."/>
            <person name="Lombard V."/>
            <person name="Morin E."/>
            <person name="Otillar R."/>
            <person name="Lindquist E.A."/>
            <person name="Sun H."/>
            <person name="LaButti K.M."/>
            <person name="Schmutz J."/>
            <person name="Jabbour D."/>
            <person name="Luo H."/>
            <person name="Baker S.E."/>
            <person name="Pisabarro A.G."/>
            <person name="Walton J.D."/>
            <person name="Blanchette R.A."/>
            <person name="Henrissat B."/>
            <person name="Martin F."/>
            <person name="Cullen D."/>
            <person name="Hibbett D.S."/>
            <person name="Grigoriev I.V."/>
        </authorList>
    </citation>
    <scope>NUCLEOTIDE SEQUENCE [LARGE SCALE GENOMIC DNA]</scope>
    <source>
        <strain evidence="9">FD-172 SS1</strain>
    </source>
</reference>
<evidence type="ECO:0000256" key="2">
    <source>
        <dbReference type="ARBA" id="ARBA00022737"/>
    </source>
</evidence>
<dbReference type="GO" id="GO:0008270">
    <property type="term" value="F:zinc ion binding"/>
    <property type="evidence" value="ECO:0007669"/>
    <property type="project" value="UniProtKB-KW"/>
</dbReference>
<gene>
    <name evidence="8" type="ORF">BOTBODRAFT_187166</name>
</gene>
<dbReference type="SUPFAM" id="SSF57667">
    <property type="entry name" value="beta-beta-alpha zinc fingers"/>
    <property type="match status" value="1"/>
</dbReference>
<keyword evidence="3 6" id="KW-0863">Zinc-finger</keyword>
<dbReference type="STRING" id="930990.A0A067MIY5"/>
<dbReference type="EMBL" id="KL198031">
    <property type="protein sequence ID" value="KDQ15738.1"/>
    <property type="molecule type" value="Genomic_DNA"/>
</dbReference>
<evidence type="ECO:0000256" key="4">
    <source>
        <dbReference type="ARBA" id="ARBA00022833"/>
    </source>
</evidence>
<protein>
    <recommendedName>
        <fullName evidence="7">C2H2-type domain-containing protein</fullName>
    </recommendedName>
</protein>
<dbReference type="HOGENOM" id="CLU_860489_0_0_1"/>
<accession>A0A067MIY5</accession>
<dbReference type="OrthoDB" id="654211at2759"/>
<evidence type="ECO:0000313" key="8">
    <source>
        <dbReference type="EMBL" id="KDQ15738.1"/>
    </source>
</evidence>
<evidence type="ECO:0000256" key="3">
    <source>
        <dbReference type="ARBA" id="ARBA00022771"/>
    </source>
</evidence>
<feature type="domain" description="C2H2-type" evidence="7">
    <location>
        <begin position="82"/>
        <end position="110"/>
    </location>
</feature>
<dbReference type="PROSITE" id="PS50157">
    <property type="entry name" value="ZINC_FINGER_C2H2_2"/>
    <property type="match status" value="3"/>
</dbReference>
<dbReference type="AlphaFoldDB" id="A0A067MIY5"/>
<evidence type="ECO:0000256" key="6">
    <source>
        <dbReference type="PROSITE-ProRule" id="PRU00042"/>
    </source>
</evidence>
<dbReference type="PANTHER" id="PTHR24388">
    <property type="entry name" value="ZINC FINGER PROTEIN"/>
    <property type="match status" value="1"/>
</dbReference>
<sequence length="323" mass="36047">MFLEEELAYAQSSPPLLKHLSSSKIPSPLFKSTRPLSLRIKEDLESHSFCFGRWSNVSVRIRRPRSSIMDSAPPNPPQRRRYQCDECPSFFGSTSHLNRHKKTLHRLHTEIFKCEFPGCVYKTYQKSNLRHHEIKHSNKCPFECNACGKGFKLKHALQRHEKSCRGNLRGAQPAASSRPTTVGTVILDPAGVSSSQYVHHTYLSESLLSPQLFGNNFYQTVVTSEGLSLFGPPTSILLDQPNQLPPLALPYLPLPITPEPLPTPTLLSTSPSVQGHDVGLLNLPPSSGGSRLVVVDDLEVAKFLSENVDLFDSARYLPPDSLW</sequence>
<keyword evidence="4" id="KW-0862">Zinc</keyword>
<dbReference type="InterPro" id="IPR036236">
    <property type="entry name" value="Znf_C2H2_sf"/>
</dbReference>
<dbReference type="Pfam" id="PF00096">
    <property type="entry name" value="zf-C2H2"/>
    <property type="match status" value="2"/>
</dbReference>
<dbReference type="Proteomes" id="UP000027195">
    <property type="component" value="Unassembled WGS sequence"/>
</dbReference>
<keyword evidence="9" id="KW-1185">Reference proteome</keyword>
<name>A0A067MIY5_BOTB1</name>